<evidence type="ECO:0000256" key="1">
    <source>
        <dbReference type="SAM" id="Coils"/>
    </source>
</evidence>
<evidence type="ECO:0000313" key="4">
    <source>
        <dbReference type="EMBL" id="MFC7703160.1"/>
    </source>
</evidence>
<gene>
    <name evidence="4" type="ORF">ACFQXB_02985</name>
</gene>
<dbReference type="RefSeq" id="WP_377398855.1">
    <property type="nucleotide sequence ID" value="NZ_JBHTFQ010000001.1"/>
</dbReference>
<evidence type="ECO:0000256" key="2">
    <source>
        <dbReference type="SAM" id="Phobius"/>
    </source>
</evidence>
<feature type="transmembrane region" description="Helical" evidence="2">
    <location>
        <begin position="7"/>
        <end position="29"/>
    </location>
</feature>
<evidence type="ECO:0000259" key="3">
    <source>
        <dbReference type="Pfam" id="PF02470"/>
    </source>
</evidence>
<comment type="caution">
    <text evidence="4">The sequence shown here is derived from an EMBL/GenBank/DDBJ whole genome shotgun (WGS) entry which is preliminary data.</text>
</comment>
<dbReference type="Proteomes" id="UP001596516">
    <property type="component" value="Unassembled WGS sequence"/>
</dbReference>
<organism evidence="4 5">
    <name type="scientific">Plastorhodobacter daqingensis</name>
    <dbReference type="NCBI Taxonomy" id="1387281"/>
    <lineage>
        <taxon>Bacteria</taxon>
        <taxon>Pseudomonadati</taxon>
        <taxon>Pseudomonadota</taxon>
        <taxon>Alphaproteobacteria</taxon>
        <taxon>Rhodobacterales</taxon>
        <taxon>Paracoccaceae</taxon>
        <taxon>Plastorhodobacter</taxon>
    </lineage>
</organism>
<keyword evidence="2" id="KW-0472">Membrane</keyword>
<evidence type="ECO:0000313" key="5">
    <source>
        <dbReference type="Proteomes" id="UP001596516"/>
    </source>
</evidence>
<dbReference type="EMBL" id="JBHTFQ010000001">
    <property type="protein sequence ID" value="MFC7703160.1"/>
    <property type="molecule type" value="Genomic_DNA"/>
</dbReference>
<keyword evidence="2" id="KW-1133">Transmembrane helix</keyword>
<proteinExistence type="predicted"/>
<reference evidence="5" key="1">
    <citation type="journal article" date="2019" name="Int. J. Syst. Evol. Microbiol.">
        <title>The Global Catalogue of Microorganisms (GCM) 10K type strain sequencing project: providing services to taxonomists for standard genome sequencing and annotation.</title>
        <authorList>
            <consortium name="The Broad Institute Genomics Platform"/>
            <consortium name="The Broad Institute Genome Sequencing Center for Infectious Disease"/>
            <person name="Wu L."/>
            <person name="Ma J."/>
        </authorList>
    </citation>
    <scope>NUCLEOTIDE SEQUENCE [LARGE SCALE GENOMIC DNA]</scope>
    <source>
        <strain evidence="5">CGMCC 1.12750</strain>
    </source>
</reference>
<dbReference type="Pfam" id="PF02470">
    <property type="entry name" value="MlaD"/>
    <property type="match status" value="1"/>
</dbReference>
<accession>A0ABW2UGK1</accession>
<dbReference type="PANTHER" id="PTHR36698">
    <property type="entry name" value="BLL5892 PROTEIN"/>
    <property type="match status" value="1"/>
</dbReference>
<keyword evidence="1" id="KW-0175">Coiled coil</keyword>
<name>A0ABW2UGK1_9RHOB</name>
<feature type="coiled-coil region" evidence="1">
    <location>
        <begin position="308"/>
        <end position="335"/>
    </location>
</feature>
<dbReference type="InterPro" id="IPR003399">
    <property type="entry name" value="Mce/MlaD"/>
</dbReference>
<keyword evidence="2" id="KW-0812">Transmembrane</keyword>
<keyword evidence="5" id="KW-1185">Reference proteome</keyword>
<dbReference type="PANTHER" id="PTHR36698:SF3">
    <property type="entry name" value="ABC-TYPE TRANSPORT AUXILIARY LIPOPROTEIN COMPONENT DOMAIN-CONTAINING PROTEIN"/>
    <property type="match status" value="1"/>
</dbReference>
<sequence length="579" mass="60714">METRANYVLIGAFTLAGFLGLLLFFMWFARFELNRQFAYYDIRFETVSGLAAAGTVRFSGLPVGQVVSMGLDPSGDGRVRVRIEVAAGTPVRVDSIATLESQGVTGVSYIAITPGSPDAPLLYDATDEVVPLIRAGRSVFQTLTEDAPDLIAEAVEVIRQVGDLLGQENQQRVANILSNLEQSSGALEQALDDFSGIAGSISSATGDIADFTSNLSEIAEVATTTLRTADTALEAFTRFAGRAEDTLDAGTGALEAAEGAFTEGQRLMQNDLQILIANLSEAAATVRGEIALLSSDARGTLAQFSDAGAAATARLNQAEATLNAANETISALNRTLETVDGAAARFDTLLADEGTALLSEARDAIAGANTLMDNLGRMAETDLPLILSDVRATSETARQAITDLSADLSGFTGRLDGLADDASEAFTVATETFANANETLVAIETAMAAAEETLATADQAFSSADRVINDEVGAIAADLRATLARIDAAVAQVADDIPAATADLRAMLARASSTIDEVSGVIVTSGGSIQTFAATGLPQFSRLAEEARGLVRTLERLTSQIERDPARFFLGRQTPEFRR</sequence>
<protein>
    <submittedName>
        <fullName evidence="4">MlaD family protein</fullName>
    </submittedName>
</protein>
<feature type="domain" description="Mce/MlaD" evidence="3">
    <location>
        <begin position="40"/>
        <end position="115"/>
    </location>
</feature>